<dbReference type="CDD" id="cd03814">
    <property type="entry name" value="GT4-like"/>
    <property type="match status" value="1"/>
</dbReference>
<protein>
    <submittedName>
        <fullName evidence="2">Glycosyltransferase</fullName>
    </submittedName>
</protein>
<feature type="domain" description="Glycosyltransferase subfamily 4-like N-terminal" evidence="1">
    <location>
        <begin position="30"/>
        <end position="199"/>
    </location>
</feature>
<dbReference type="Gene3D" id="3.40.50.2000">
    <property type="entry name" value="Glycogen Phosphorylase B"/>
    <property type="match status" value="2"/>
</dbReference>
<keyword evidence="3" id="KW-1185">Reference proteome</keyword>
<sequence length="408" mass="44846">MKDVDFVTEERCLRPCLRIALVTETWLPEINGVALTLGRMVDGLIERGHHVQLVRPRQAPSDRAEDGPCFEEVLAHGVQIPSYQGLRFGLPARTRLFRLWSRQRPDVVHVATEGPLGWSAVSAATRLGIPVTSDFHTNFDCYSAHYGVAWLRRPVSAYLKRMHNRTAVTFVPTRAMAQDLRARGYRAVEVIARGVDTRRFHPVRRSAALRQSWGVGETALAVVYVGRVAPEKNLPLVLEAFDAIRRVHADARLIIVGDGPSRKPLQDSHPEHVFAGMRSGDDLAAHYASGDLFLFPSLSETYGNVTIEAMASGLCVVAYDCAAAAEVIASGREGMLAPPGDADAFVTQSLIAAGDAALRRRLGAAARVRSESLDWERIHDRFAGALQTVVDDTYPGRADLLPFRATVR</sequence>
<dbReference type="Proteomes" id="UP000648984">
    <property type="component" value="Unassembled WGS sequence"/>
</dbReference>
<dbReference type="SUPFAM" id="SSF53756">
    <property type="entry name" value="UDP-Glycosyltransferase/glycogen phosphorylase"/>
    <property type="match status" value="1"/>
</dbReference>
<evidence type="ECO:0000259" key="1">
    <source>
        <dbReference type="Pfam" id="PF13439"/>
    </source>
</evidence>
<accession>A0ABX1QGA0</accession>
<organism evidence="2 3">
    <name type="scientific">Aromatoleum diolicum</name>
    <dbReference type="NCBI Taxonomy" id="75796"/>
    <lineage>
        <taxon>Bacteria</taxon>
        <taxon>Pseudomonadati</taxon>
        <taxon>Pseudomonadota</taxon>
        <taxon>Betaproteobacteria</taxon>
        <taxon>Rhodocyclales</taxon>
        <taxon>Rhodocyclaceae</taxon>
        <taxon>Aromatoleum</taxon>
    </lineage>
</organism>
<evidence type="ECO:0000313" key="2">
    <source>
        <dbReference type="EMBL" id="NMG77481.1"/>
    </source>
</evidence>
<comment type="caution">
    <text evidence="2">The sequence shown here is derived from an EMBL/GenBank/DDBJ whole genome shotgun (WGS) entry which is preliminary data.</text>
</comment>
<evidence type="ECO:0000313" key="3">
    <source>
        <dbReference type="Proteomes" id="UP000648984"/>
    </source>
</evidence>
<dbReference type="EMBL" id="WTVQ01000066">
    <property type="protein sequence ID" value="NMG77481.1"/>
    <property type="molecule type" value="Genomic_DNA"/>
</dbReference>
<proteinExistence type="predicted"/>
<dbReference type="InterPro" id="IPR050194">
    <property type="entry name" value="Glycosyltransferase_grp1"/>
</dbReference>
<dbReference type="Pfam" id="PF13692">
    <property type="entry name" value="Glyco_trans_1_4"/>
    <property type="match status" value="1"/>
</dbReference>
<gene>
    <name evidence="2" type="ORF">GPA25_22265</name>
</gene>
<name>A0ABX1QGA0_9RHOO</name>
<dbReference type="PANTHER" id="PTHR45947:SF3">
    <property type="entry name" value="SULFOQUINOVOSYL TRANSFERASE SQD2"/>
    <property type="match status" value="1"/>
</dbReference>
<dbReference type="RefSeq" id="WP_169262610.1">
    <property type="nucleotide sequence ID" value="NZ_WTVQ01000066.1"/>
</dbReference>
<reference evidence="2 3" key="1">
    <citation type="submission" date="2019-12" db="EMBL/GenBank/DDBJ databases">
        <title>Comparative genomics gives insights into the taxonomy of the Azoarcus-Aromatoleum group and reveals separate origins of nif in the plant-associated Azoarcus and non-plant-associated Aromatoleum sub-groups.</title>
        <authorList>
            <person name="Lafos M."/>
            <person name="Maluk M."/>
            <person name="Batista M."/>
            <person name="Junghare M."/>
            <person name="Carmona M."/>
            <person name="Faoro H."/>
            <person name="Cruz L.M."/>
            <person name="Battistoni F."/>
            <person name="De Souza E."/>
            <person name="Pedrosa F."/>
            <person name="Chen W.-M."/>
            <person name="Poole P.S."/>
            <person name="Dixon R.A."/>
            <person name="James E.K."/>
        </authorList>
    </citation>
    <scope>NUCLEOTIDE SEQUENCE [LARGE SCALE GENOMIC DNA]</scope>
    <source>
        <strain evidence="2 3">22Lin</strain>
    </source>
</reference>
<dbReference type="Pfam" id="PF13439">
    <property type="entry name" value="Glyco_transf_4"/>
    <property type="match status" value="1"/>
</dbReference>
<dbReference type="PANTHER" id="PTHR45947">
    <property type="entry name" value="SULFOQUINOVOSYL TRANSFERASE SQD2"/>
    <property type="match status" value="1"/>
</dbReference>
<dbReference type="InterPro" id="IPR028098">
    <property type="entry name" value="Glyco_trans_4-like_N"/>
</dbReference>